<dbReference type="EMBL" id="JBHLUH010000001">
    <property type="protein sequence ID" value="MFC0526067.1"/>
    <property type="molecule type" value="Genomic_DNA"/>
</dbReference>
<dbReference type="SUPFAM" id="SSF53300">
    <property type="entry name" value="vWA-like"/>
    <property type="match status" value="1"/>
</dbReference>
<proteinExistence type="predicted"/>
<dbReference type="RefSeq" id="WP_377243325.1">
    <property type="nucleotide sequence ID" value="NZ_JBHLUH010000001.1"/>
</dbReference>
<sequence>MTAGYPTQDPASSYATLQKCLPTYLLIDVSGSMQPHQAALNQTLRKLHRALADSPRVSEFAHMSIVAFSTQPWVVLEMVDMEYVPAMPEVMCDGATNYGPAFALVRQRIDTDLPALRAQGKAVMRPCVFLLTDGAPTDSGWEAAFGALVDRNWNRRPHVITYGFGAASEHVLARVATKAAFLADGSAAQDEALAQAINSLLNTMVASARAEEMQIPTSAPGYRSIPVEYVD</sequence>
<name>A0ABV6LUT2_9ACTN</name>
<dbReference type="Gene3D" id="3.40.50.410">
    <property type="entry name" value="von Willebrand factor, type A domain"/>
    <property type="match status" value="1"/>
</dbReference>
<protein>
    <submittedName>
        <fullName evidence="2">VWA domain-containing protein</fullName>
    </submittedName>
</protein>
<accession>A0ABV6LUT2</accession>
<dbReference type="Proteomes" id="UP001589867">
    <property type="component" value="Unassembled WGS sequence"/>
</dbReference>
<dbReference type="InterPro" id="IPR002035">
    <property type="entry name" value="VWF_A"/>
</dbReference>
<gene>
    <name evidence="2" type="ORF">ACFFIA_00095</name>
</gene>
<comment type="caution">
    <text evidence="2">The sequence shown here is derived from an EMBL/GenBank/DDBJ whole genome shotgun (WGS) entry which is preliminary data.</text>
</comment>
<keyword evidence="3" id="KW-1185">Reference proteome</keyword>
<evidence type="ECO:0000313" key="2">
    <source>
        <dbReference type="EMBL" id="MFC0526067.1"/>
    </source>
</evidence>
<dbReference type="InterPro" id="IPR036465">
    <property type="entry name" value="vWFA_dom_sf"/>
</dbReference>
<organism evidence="2 3">
    <name type="scientific">Phytohabitans kaempferiae</name>
    <dbReference type="NCBI Taxonomy" id="1620943"/>
    <lineage>
        <taxon>Bacteria</taxon>
        <taxon>Bacillati</taxon>
        <taxon>Actinomycetota</taxon>
        <taxon>Actinomycetes</taxon>
        <taxon>Micromonosporales</taxon>
        <taxon>Micromonosporaceae</taxon>
    </lineage>
</organism>
<reference evidence="2 3" key="1">
    <citation type="submission" date="2024-09" db="EMBL/GenBank/DDBJ databases">
        <authorList>
            <person name="Sun Q."/>
            <person name="Mori K."/>
        </authorList>
    </citation>
    <scope>NUCLEOTIDE SEQUENCE [LARGE SCALE GENOMIC DNA]</scope>
    <source>
        <strain evidence="2 3">TBRC 3947</strain>
    </source>
</reference>
<feature type="domain" description="VWFA" evidence="1">
    <location>
        <begin position="23"/>
        <end position="134"/>
    </location>
</feature>
<evidence type="ECO:0000313" key="3">
    <source>
        <dbReference type="Proteomes" id="UP001589867"/>
    </source>
</evidence>
<dbReference type="Pfam" id="PF13519">
    <property type="entry name" value="VWA_2"/>
    <property type="match status" value="1"/>
</dbReference>
<evidence type="ECO:0000259" key="1">
    <source>
        <dbReference type="Pfam" id="PF13519"/>
    </source>
</evidence>